<dbReference type="EMBL" id="GHES01021047">
    <property type="protein sequence ID" value="MPA51606.1"/>
    <property type="molecule type" value="Transcribed_RNA"/>
</dbReference>
<dbReference type="Pfam" id="PF00168">
    <property type="entry name" value="C2"/>
    <property type="match status" value="1"/>
</dbReference>
<dbReference type="PANTHER" id="PTHR32246:SF20">
    <property type="entry name" value="CALCIUM-DEPENDENT LIPID-BINDING (CALB DOMAIN) FAMILY PROTEIN"/>
    <property type="match status" value="1"/>
</dbReference>
<gene>
    <name evidence="3" type="ORF">Din_021047</name>
</gene>
<feature type="compositionally biased region" description="Pro residues" evidence="1">
    <location>
        <begin position="160"/>
        <end position="175"/>
    </location>
</feature>
<dbReference type="CDD" id="cd04051">
    <property type="entry name" value="C2_SRC2_like"/>
    <property type="match status" value="1"/>
</dbReference>
<dbReference type="PROSITE" id="PS50004">
    <property type="entry name" value="C2"/>
    <property type="match status" value="1"/>
</dbReference>
<dbReference type="GO" id="GO:0006952">
    <property type="term" value="P:defense response"/>
    <property type="evidence" value="ECO:0007669"/>
    <property type="project" value="InterPro"/>
</dbReference>
<organism evidence="3">
    <name type="scientific">Davidia involucrata</name>
    <name type="common">Dove tree</name>
    <dbReference type="NCBI Taxonomy" id="16924"/>
    <lineage>
        <taxon>Eukaryota</taxon>
        <taxon>Viridiplantae</taxon>
        <taxon>Streptophyta</taxon>
        <taxon>Embryophyta</taxon>
        <taxon>Tracheophyta</taxon>
        <taxon>Spermatophyta</taxon>
        <taxon>Magnoliopsida</taxon>
        <taxon>eudicotyledons</taxon>
        <taxon>Gunneridae</taxon>
        <taxon>Pentapetalae</taxon>
        <taxon>asterids</taxon>
        <taxon>Cornales</taxon>
        <taxon>Nyssaceae</taxon>
        <taxon>Davidia</taxon>
    </lineage>
</organism>
<dbReference type="InterPro" id="IPR044750">
    <property type="entry name" value="C2_SRC2/BAP"/>
</dbReference>
<protein>
    <recommendedName>
        <fullName evidence="2">C2 domain-containing protein</fullName>
    </recommendedName>
</protein>
<feature type="region of interest" description="Disordered" evidence="1">
    <location>
        <begin position="141"/>
        <end position="181"/>
    </location>
</feature>
<evidence type="ECO:0000256" key="1">
    <source>
        <dbReference type="SAM" id="MobiDB-lite"/>
    </source>
</evidence>
<name>A0A5B7A7G6_DAVIN</name>
<dbReference type="Gene3D" id="2.60.40.150">
    <property type="entry name" value="C2 domain"/>
    <property type="match status" value="1"/>
</dbReference>
<proteinExistence type="predicted"/>
<accession>A0A5B7A7G6</accession>
<dbReference type="SMART" id="SM00239">
    <property type="entry name" value="C2"/>
    <property type="match status" value="1"/>
</dbReference>
<dbReference type="InterPro" id="IPR000008">
    <property type="entry name" value="C2_dom"/>
</dbReference>
<dbReference type="PANTHER" id="PTHR32246">
    <property type="entry name" value="INGRESSION PROTEIN FIC1"/>
    <property type="match status" value="1"/>
</dbReference>
<dbReference type="InterPro" id="IPR035892">
    <property type="entry name" value="C2_domain_sf"/>
</dbReference>
<feature type="domain" description="C2" evidence="2">
    <location>
        <begin position="1"/>
        <end position="110"/>
    </location>
</feature>
<dbReference type="SUPFAM" id="SSF49562">
    <property type="entry name" value="C2 domain (Calcium/lipid-binding domain, CaLB)"/>
    <property type="match status" value="1"/>
</dbReference>
<feature type="region of interest" description="Disordered" evidence="1">
    <location>
        <begin position="195"/>
        <end position="225"/>
    </location>
</feature>
<dbReference type="AlphaFoldDB" id="A0A5B7A7G6"/>
<sequence>MASRYEVELTVTSAKDLKNVNWRHGPLKPYAVVWVDSKSKCSTRVDDEGDMFPYWDQTLVIPLNAPIDDSTLYIDIVHSNAHEDTKPLIGSARLPLRDVVDDVGLGERAQRKLDLKRPSGRPHGKVDVKVAVREPRYRAPDPYYAPPYGVPPASSRDYPAQPPYGNPYAPPPPGPYQAAPPAGYPYGSAPYGQPSYGQPAYGQAPYGQPAYGQQSYAPPEKEKKSKYGMGTGLAVGAVGGLLGGLALAEGIDYVEDKIEDDVAENVEDDLGYDGDDF</sequence>
<evidence type="ECO:0000313" key="3">
    <source>
        <dbReference type="EMBL" id="MPA51606.1"/>
    </source>
</evidence>
<reference evidence="3" key="1">
    <citation type="submission" date="2019-08" db="EMBL/GenBank/DDBJ databases">
        <title>Reference gene set and small RNA set construction with multiple tissues from Davidia involucrata Baill.</title>
        <authorList>
            <person name="Yang H."/>
            <person name="Zhou C."/>
            <person name="Li G."/>
            <person name="Wang J."/>
            <person name="Gao P."/>
            <person name="Wang M."/>
            <person name="Wang R."/>
            <person name="Zhao Y."/>
        </authorList>
    </citation>
    <scope>NUCLEOTIDE SEQUENCE</scope>
    <source>
        <tissue evidence="3">Mixed with DoveR01_LX</tissue>
    </source>
</reference>
<evidence type="ECO:0000259" key="2">
    <source>
        <dbReference type="PROSITE" id="PS50004"/>
    </source>
</evidence>